<dbReference type="Proteomes" id="UP001168613">
    <property type="component" value="Unassembled WGS sequence"/>
</dbReference>
<dbReference type="Gene3D" id="3.40.190.150">
    <property type="entry name" value="Bordetella uptake gene, domain 1"/>
    <property type="match status" value="1"/>
</dbReference>
<dbReference type="Gene3D" id="3.40.190.10">
    <property type="entry name" value="Periplasmic binding protein-like II"/>
    <property type="match status" value="1"/>
</dbReference>
<keyword evidence="4" id="KW-1185">Reference proteome</keyword>
<evidence type="ECO:0000313" key="4">
    <source>
        <dbReference type="Proteomes" id="UP001168613"/>
    </source>
</evidence>
<dbReference type="CDD" id="cd07012">
    <property type="entry name" value="PBP2_Bug_TTT"/>
    <property type="match status" value="1"/>
</dbReference>
<dbReference type="Pfam" id="PF03401">
    <property type="entry name" value="TctC"/>
    <property type="match status" value="1"/>
</dbReference>
<dbReference type="InterPro" id="IPR042100">
    <property type="entry name" value="Bug_dom1"/>
</dbReference>
<feature type="chain" id="PRO_5045880648" evidence="2">
    <location>
        <begin position="23"/>
        <end position="330"/>
    </location>
</feature>
<name>A0ABT8EL15_9BURK</name>
<reference evidence="3" key="1">
    <citation type="submission" date="2021-11" db="EMBL/GenBank/DDBJ databases">
        <title>Draft genome sequence of Alcaligenes endophyticus type strain CCUG 75668T.</title>
        <authorList>
            <person name="Salva-Serra F."/>
            <person name="Duran R.E."/>
            <person name="Seeger M."/>
            <person name="Moore E.R.B."/>
            <person name="Jaen-Luchoro D."/>
        </authorList>
    </citation>
    <scope>NUCLEOTIDE SEQUENCE</scope>
    <source>
        <strain evidence="3">CCUG 75668</strain>
    </source>
</reference>
<comment type="similarity">
    <text evidence="1">Belongs to the UPF0065 (bug) family.</text>
</comment>
<protein>
    <submittedName>
        <fullName evidence="3">Tripartite tricarboxylate transporter substrate binding protein</fullName>
    </submittedName>
</protein>
<dbReference type="SUPFAM" id="SSF53850">
    <property type="entry name" value="Periplasmic binding protein-like II"/>
    <property type="match status" value="1"/>
</dbReference>
<evidence type="ECO:0000256" key="2">
    <source>
        <dbReference type="SAM" id="SignalP"/>
    </source>
</evidence>
<comment type="caution">
    <text evidence="3">The sequence shown here is derived from an EMBL/GenBank/DDBJ whole genome shotgun (WGS) entry which is preliminary data.</text>
</comment>
<dbReference type="PANTHER" id="PTHR42928">
    <property type="entry name" value="TRICARBOXYLATE-BINDING PROTEIN"/>
    <property type="match status" value="1"/>
</dbReference>
<evidence type="ECO:0000313" key="3">
    <source>
        <dbReference type="EMBL" id="MDN4121980.1"/>
    </source>
</evidence>
<dbReference type="EMBL" id="JAJHNU010000003">
    <property type="protein sequence ID" value="MDN4121980.1"/>
    <property type="molecule type" value="Genomic_DNA"/>
</dbReference>
<organism evidence="3 4">
    <name type="scientific">Alcaligenes endophyticus</name>
    <dbReference type="NCBI Taxonomy" id="1929088"/>
    <lineage>
        <taxon>Bacteria</taxon>
        <taxon>Pseudomonadati</taxon>
        <taxon>Pseudomonadota</taxon>
        <taxon>Betaproteobacteria</taxon>
        <taxon>Burkholderiales</taxon>
        <taxon>Alcaligenaceae</taxon>
        <taxon>Alcaligenes</taxon>
    </lineage>
</organism>
<feature type="signal peptide" evidence="2">
    <location>
        <begin position="1"/>
        <end position="22"/>
    </location>
</feature>
<dbReference type="PANTHER" id="PTHR42928:SF5">
    <property type="entry name" value="BLR1237 PROTEIN"/>
    <property type="match status" value="1"/>
</dbReference>
<keyword evidence="2" id="KW-0732">Signal</keyword>
<gene>
    <name evidence="3" type="ORF">LMS43_11845</name>
</gene>
<proteinExistence type="inferred from homology"/>
<sequence length="330" mass="35140">MMKWAKPSSALFSSMVVTGALAAALPLTVQAAYPDRAVTIMVGYGAGGGADLLARLYAEKLAAKLNQTFIVENKPGAGATLAASAVAHSKPDGYTLMVAPTAVFTITPNVRRTNYAPLKDFTPIATLATGLDIITSSQTIPAKNLGEFIVLAKANPGKYSFASSGLATSTHFTGEMFKEAAGIDILHVPYKSSNDYLPDLIQGRVSIAFDPVLLNQVNAGKLNLLGIAQDEPLEGYPEVQTSKQAGIDMSPAYERIWYGIVGPADMPADVVATLSEAIKEVSADPAIAQRLEATGIRPDVVTGEDFARKMRDDSDYYKNLIQRLNIQLEN</sequence>
<accession>A0ABT8EL15</accession>
<dbReference type="PIRSF" id="PIRSF017082">
    <property type="entry name" value="YflP"/>
    <property type="match status" value="1"/>
</dbReference>
<dbReference type="InterPro" id="IPR005064">
    <property type="entry name" value="BUG"/>
</dbReference>
<evidence type="ECO:0000256" key="1">
    <source>
        <dbReference type="ARBA" id="ARBA00006987"/>
    </source>
</evidence>
<dbReference type="RefSeq" id="WP_266123014.1">
    <property type="nucleotide sequence ID" value="NZ_JAJHNU010000003.1"/>
</dbReference>